<dbReference type="RefSeq" id="WP_134018277.1">
    <property type="nucleotide sequence ID" value="NZ_SOEC01000010.1"/>
</dbReference>
<dbReference type="InterPro" id="IPR020449">
    <property type="entry name" value="Tscrpt_reg_AraC-type_HTH"/>
</dbReference>
<dbReference type="PROSITE" id="PS50110">
    <property type="entry name" value="RESPONSE_REGULATORY"/>
    <property type="match status" value="1"/>
</dbReference>
<evidence type="ECO:0000256" key="5">
    <source>
        <dbReference type="SAM" id="MobiDB-lite"/>
    </source>
</evidence>
<dbReference type="Gene3D" id="3.40.50.2300">
    <property type="match status" value="1"/>
</dbReference>
<reference evidence="8 9" key="1">
    <citation type="submission" date="2019-03" db="EMBL/GenBank/DDBJ databases">
        <title>Freshwater and sediment microbial communities from various areas in North America, analyzing microbe dynamics in response to fracking.</title>
        <authorList>
            <person name="Lamendella R."/>
        </authorList>
    </citation>
    <scope>NUCLEOTIDE SEQUENCE [LARGE SCALE GENOMIC DNA]</scope>
    <source>
        <strain evidence="8 9">6_TX</strain>
    </source>
</reference>
<keyword evidence="1" id="KW-0805">Transcription regulation</keyword>
<dbReference type="Gene3D" id="1.10.10.60">
    <property type="entry name" value="Homeodomain-like"/>
    <property type="match status" value="2"/>
</dbReference>
<dbReference type="InterPro" id="IPR011006">
    <property type="entry name" value="CheY-like_superfamily"/>
</dbReference>
<evidence type="ECO:0000256" key="4">
    <source>
        <dbReference type="PROSITE-ProRule" id="PRU00169"/>
    </source>
</evidence>
<keyword evidence="3" id="KW-0804">Transcription</keyword>
<dbReference type="EMBL" id="SOEC01000010">
    <property type="protein sequence ID" value="TDX28414.1"/>
    <property type="molecule type" value="Genomic_DNA"/>
</dbReference>
<dbReference type="SUPFAM" id="SSF52172">
    <property type="entry name" value="CheY-like"/>
    <property type="match status" value="1"/>
</dbReference>
<dbReference type="PROSITE" id="PS00041">
    <property type="entry name" value="HTH_ARAC_FAMILY_1"/>
    <property type="match status" value="1"/>
</dbReference>
<dbReference type="PANTHER" id="PTHR43280">
    <property type="entry name" value="ARAC-FAMILY TRANSCRIPTIONAL REGULATOR"/>
    <property type="match status" value="1"/>
</dbReference>
<dbReference type="SUPFAM" id="SSF46689">
    <property type="entry name" value="Homeodomain-like"/>
    <property type="match status" value="2"/>
</dbReference>
<dbReference type="Proteomes" id="UP000294489">
    <property type="component" value="Unassembled WGS sequence"/>
</dbReference>
<comment type="caution">
    <text evidence="4">Lacks conserved residue(s) required for the propagation of feature annotation.</text>
</comment>
<protein>
    <submittedName>
        <fullName evidence="8">AraC-like DNA-binding protein</fullName>
    </submittedName>
</protein>
<evidence type="ECO:0000256" key="3">
    <source>
        <dbReference type="ARBA" id="ARBA00023163"/>
    </source>
</evidence>
<dbReference type="AlphaFoldDB" id="A0A4R8FW47"/>
<dbReference type="InterPro" id="IPR009057">
    <property type="entry name" value="Homeodomain-like_sf"/>
</dbReference>
<dbReference type="PROSITE" id="PS01124">
    <property type="entry name" value="HTH_ARAC_FAMILY_2"/>
    <property type="match status" value="1"/>
</dbReference>
<evidence type="ECO:0000256" key="1">
    <source>
        <dbReference type="ARBA" id="ARBA00023015"/>
    </source>
</evidence>
<accession>A0A4R8FW47</accession>
<evidence type="ECO:0000256" key="2">
    <source>
        <dbReference type="ARBA" id="ARBA00023125"/>
    </source>
</evidence>
<evidence type="ECO:0000313" key="9">
    <source>
        <dbReference type="Proteomes" id="UP000294489"/>
    </source>
</evidence>
<evidence type="ECO:0000259" key="6">
    <source>
        <dbReference type="PROSITE" id="PS01124"/>
    </source>
</evidence>
<dbReference type="OrthoDB" id="9816011at2"/>
<dbReference type="Pfam" id="PF12833">
    <property type="entry name" value="HTH_18"/>
    <property type="match status" value="1"/>
</dbReference>
<dbReference type="PRINTS" id="PR00032">
    <property type="entry name" value="HTHARAC"/>
</dbReference>
<feature type="region of interest" description="Disordered" evidence="5">
    <location>
        <begin position="282"/>
        <end position="304"/>
    </location>
</feature>
<dbReference type="PANTHER" id="PTHR43280:SF2">
    <property type="entry name" value="HTH-TYPE TRANSCRIPTIONAL REGULATOR EXSA"/>
    <property type="match status" value="1"/>
</dbReference>
<dbReference type="SMART" id="SM00342">
    <property type="entry name" value="HTH_ARAC"/>
    <property type="match status" value="1"/>
</dbReference>
<dbReference type="GO" id="GO:0000160">
    <property type="term" value="P:phosphorelay signal transduction system"/>
    <property type="evidence" value="ECO:0007669"/>
    <property type="project" value="InterPro"/>
</dbReference>
<proteinExistence type="predicted"/>
<dbReference type="GO" id="GO:0043565">
    <property type="term" value="F:sequence-specific DNA binding"/>
    <property type="evidence" value="ECO:0007669"/>
    <property type="project" value="InterPro"/>
</dbReference>
<feature type="domain" description="Response regulatory" evidence="7">
    <location>
        <begin position="7"/>
        <end position="121"/>
    </location>
</feature>
<comment type="caution">
    <text evidence="8">The sequence shown here is derived from an EMBL/GenBank/DDBJ whole genome shotgun (WGS) entry which is preliminary data.</text>
</comment>
<feature type="domain" description="HTH araC/xylS-type" evidence="6">
    <location>
        <begin position="162"/>
        <end position="260"/>
    </location>
</feature>
<dbReference type="InterPro" id="IPR018062">
    <property type="entry name" value="HTH_AraC-typ_CS"/>
</dbReference>
<dbReference type="InterPro" id="IPR001789">
    <property type="entry name" value="Sig_transdc_resp-reg_receiver"/>
</dbReference>
<evidence type="ECO:0000259" key="7">
    <source>
        <dbReference type="PROSITE" id="PS50110"/>
    </source>
</evidence>
<organism evidence="8 9">
    <name type="scientific">Modicisalibacter xianhensis</name>
    <dbReference type="NCBI Taxonomy" id="442341"/>
    <lineage>
        <taxon>Bacteria</taxon>
        <taxon>Pseudomonadati</taxon>
        <taxon>Pseudomonadota</taxon>
        <taxon>Gammaproteobacteria</taxon>
        <taxon>Oceanospirillales</taxon>
        <taxon>Halomonadaceae</taxon>
        <taxon>Modicisalibacter</taxon>
    </lineage>
</organism>
<sequence>MDKSYILIVIRDLNKNVTNDYISQLVAQGYHIEYVLPGVDPLPIMQQQPPIAACFQFDYPDTSGLSDLRRAKQQAPAIPLLMITQAHSEQLAVWAFRTRVWDYFVYPIDISRLLNVLDILACLQKHGQVGADSRAKLDMSNTIPPEARQHRSHQDEDKTTLDRALAYLDKNLHKKIVQSDVAELCGLSPFQFSRLFRRVMKVTFQDYLLSRRIEEAKRLLANPRISVTDVCFTVGFRDLSYFTRVFQRYVGLPPSRYRQSLEPATTLLAKSPREASGLVATRVETTAEQETPGAGKKVREYTQQ</sequence>
<name>A0A4R8FW47_9GAMM</name>
<gene>
    <name evidence="8" type="ORF">DFO67_110114</name>
</gene>
<keyword evidence="2 8" id="KW-0238">DNA-binding</keyword>
<dbReference type="InterPro" id="IPR018060">
    <property type="entry name" value="HTH_AraC"/>
</dbReference>
<evidence type="ECO:0000313" key="8">
    <source>
        <dbReference type="EMBL" id="TDX28414.1"/>
    </source>
</evidence>
<dbReference type="GO" id="GO:0003700">
    <property type="term" value="F:DNA-binding transcription factor activity"/>
    <property type="evidence" value="ECO:0007669"/>
    <property type="project" value="InterPro"/>
</dbReference>